<reference evidence="7" key="1">
    <citation type="submission" date="2020-10" db="EMBL/GenBank/DDBJ databases">
        <authorList>
            <person name="Kadnikov V."/>
            <person name="Beletsky A.V."/>
            <person name="Mardanov A.V."/>
            <person name="Karnachuk O.V."/>
            <person name="Ravin N.V."/>
        </authorList>
    </citation>
    <scope>NUCLEOTIDE SEQUENCE</scope>
    <source>
        <strain evidence="7">Bu02</strain>
    </source>
</reference>
<keyword evidence="6" id="KW-0460">Magnesium</keyword>
<name>A0AAT9LC51_9FIRM</name>
<dbReference type="AlphaFoldDB" id="A0AAT9LC51"/>
<evidence type="ECO:0000256" key="6">
    <source>
        <dbReference type="HAMAP-Rule" id="MF_01208"/>
    </source>
</evidence>
<dbReference type="PANTHER" id="PTHR19278">
    <property type="entry name" value="OROTATE PHOSPHORIBOSYLTRANSFERASE"/>
    <property type="match status" value="1"/>
</dbReference>
<dbReference type="InterPro" id="IPR029057">
    <property type="entry name" value="PRTase-like"/>
</dbReference>
<dbReference type="SUPFAM" id="SSF53271">
    <property type="entry name" value="PRTase-like"/>
    <property type="match status" value="1"/>
</dbReference>
<organism evidence="7">
    <name type="scientific">Candidatus Fermentithermobacillus carboniphilus</name>
    <dbReference type="NCBI Taxonomy" id="3085328"/>
    <lineage>
        <taxon>Bacteria</taxon>
        <taxon>Bacillati</taxon>
        <taxon>Bacillota</taxon>
        <taxon>Candidatus Fermentithermobacillia</taxon>
        <taxon>Candidatus Fermentithermobacillales</taxon>
        <taxon>Candidatus Fermentithermobacillaceae</taxon>
        <taxon>Candidatus Fermentithermobacillus</taxon>
    </lineage>
</organism>
<dbReference type="GO" id="GO:0000287">
    <property type="term" value="F:magnesium ion binding"/>
    <property type="evidence" value="ECO:0007669"/>
    <property type="project" value="UniProtKB-UniRule"/>
</dbReference>
<dbReference type="PANTHER" id="PTHR19278:SF9">
    <property type="entry name" value="URIDINE 5'-MONOPHOSPHATE SYNTHASE"/>
    <property type="match status" value="1"/>
</dbReference>
<comment type="caution">
    <text evidence="6">Lacks conserved residue(s) required for the propagation of feature annotation.</text>
</comment>
<evidence type="ECO:0000256" key="1">
    <source>
        <dbReference type="ARBA" id="ARBA00004889"/>
    </source>
</evidence>
<keyword evidence="3 6" id="KW-0328">Glycosyltransferase</keyword>
<evidence type="ECO:0000256" key="4">
    <source>
        <dbReference type="ARBA" id="ARBA00022679"/>
    </source>
</evidence>
<dbReference type="InterPro" id="IPR023031">
    <property type="entry name" value="OPRT"/>
</dbReference>
<dbReference type="GO" id="GO:0019856">
    <property type="term" value="P:pyrimidine nucleobase biosynthetic process"/>
    <property type="evidence" value="ECO:0007669"/>
    <property type="project" value="TreeGrafter"/>
</dbReference>
<dbReference type="HAMAP" id="MF_01208">
    <property type="entry name" value="PyrE"/>
    <property type="match status" value="1"/>
</dbReference>
<protein>
    <recommendedName>
        <fullName evidence="2 6">Orotate phosphoribosyltransferase</fullName>
        <shortName evidence="6">OPRT</shortName>
        <shortName evidence="6">OPRTase</shortName>
        <ecNumber evidence="2 6">2.4.2.10</ecNumber>
    </recommendedName>
</protein>
<gene>
    <name evidence="6" type="primary">pyrE</name>
    <name evidence="7" type="ORF">IMF26_01130</name>
</gene>
<feature type="binding site" evidence="6">
    <location>
        <position position="104"/>
    </location>
    <ligand>
        <name>5-phospho-alpha-D-ribose 1-diphosphate</name>
        <dbReference type="ChEBI" id="CHEBI:58017"/>
        <note>ligand shared between dimeric partners</note>
    </ligand>
</feature>
<comment type="cofactor">
    <cofactor evidence="6">
        <name>Mg(2+)</name>
        <dbReference type="ChEBI" id="CHEBI:18420"/>
    </cofactor>
</comment>
<keyword evidence="5 6" id="KW-0665">Pyrimidine biosynthesis</keyword>
<evidence type="ECO:0000256" key="5">
    <source>
        <dbReference type="ARBA" id="ARBA00022975"/>
    </source>
</evidence>
<dbReference type="CDD" id="cd06223">
    <property type="entry name" value="PRTases_typeI"/>
    <property type="match status" value="1"/>
</dbReference>
<keyword evidence="4 6" id="KW-0808">Transferase</keyword>
<feature type="binding site" description="in other chain" evidence="6">
    <location>
        <position position="105"/>
    </location>
    <ligand>
        <name>5-phospho-alpha-D-ribose 1-diphosphate</name>
        <dbReference type="ChEBI" id="CHEBI:58017"/>
        <note>ligand shared between dimeric partners</note>
    </ligand>
</feature>
<dbReference type="EC" id="2.4.2.10" evidence="2 6"/>
<dbReference type="Gene3D" id="3.40.50.2020">
    <property type="match status" value="1"/>
</dbReference>
<dbReference type="GO" id="GO:0004588">
    <property type="term" value="F:orotate phosphoribosyltransferase activity"/>
    <property type="evidence" value="ECO:0007669"/>
    <property type="project" value="UniProtKB-UniRule"/>
</dbReference>
<proteinExistence type="inferred from homology"/>
<dbReference type="InterPro" id="IPR000836">
    <property type="entry name" value="PRTase_dom"/>
</dbReference>
<comment type="catalytic activity">
    <reaction evidence="6">
        <text>orotidine 5'-phosphate + diphosphate = orotate + 5-phospho-alpha-D-ribose 1-diphosphate</text>
        <dbReference type="Rhea" id="RHEA:10380"/>
        <dbReference type="ChEBI" id="CHEBI:30839"/>
        <dbReference type="ChEBI" id="CHEBI:33019"/>
        <dbReference type="ChEBI" id="CHEBI:57538"/>
        <dbReference type="ChEBI" id="CHEBI:58017"/>
        <dbReference type="EC" id="2.4.2.10"/>
    </reaction>
</comment>
<feature type="binding site" description="in other chain" evidence="6">
    <location>
        <begin position="130"/>
        <end position="138"/>
    </location>
    <ligand>
        <name>5-phospho-alpha-D-ribose 1-diphosphate</name>
        <dbReference type="ChEBI" id="CHEBI:58017"/>
        <note>ligand shared between dimeric partners</note>
    </ligand>
</feature>
<dbReference type="NCBIfam" id="NF001729">
    <property type="entry name" value="PRK00455.1-3"/>
    <property type="match status" value="1"/>
</dbReference>
<reference evidence="7" key="2">
    <citation type="journal article" date="2023" name="Biology">
        <title>Prokaryotic Life Associated with Coal-Fire Gas Vents Revealed by Metagenomics.</title>
        <authorList>
            <person name="Kadnikov V.V."/>
            <person name="Mardanov A.V."/>
            <person name="Beletsky A.V."/>
            <person name="Karnachuk O.V."/>
            <person name="Ravin N.V."/>
        </authorList>
    </citation>
    <scope>NUCLEOTIDE SEQUENCE</scope>
    <source>
        <strain evidence="7">Bu02</strain>
    </source>
</reference>
<feature type="binding site" evidence="6">
    <location>
        <position position="108"/>
    </location>
    <ligand>
        <name>5-phospho-alpha-D-ribose 1-diphosphate</name>
        <dbReference type="ChEBI" id="CHEBI:58017"/>
        <note>ligand shared between dimeric partners</note>
    </ligand>
</feature>
<evidence type="ECO:0000313" key="7">
    <source>
        <dbReference type="EMBL" id="QUL98720.1"/>
    </source>
</evidence>
<sequence>MVKRFEKVLASDRVAEILIRIGAVGARPEEPFTLTSGTKSPVYIDCRRLISFVPEREEVIGLLESLVRDTVDAPTDAVAGGETAGIPYAAFLSWKMGLPMLYVRKKPKGFGRNAQVEGYVPEGSRVILVEDLIFDGGSKVNFINGLRQAGFQVEHVFTVASYALHEEYENSLGSIGVRVHWLTDWPAIVDKGEATGFFSREVAGVIREFLHDPHRWSQARGGK</sequence>
<evidence type="ECO:0000256" key="3">
    <source>
        <dbReference type="ARBA" id="ARBA00022676"/>
    </source>
</evidence>
<accession>A0AAT9LC51</accession>
<comment type="similarity">
    <text evidence="6">Belongs to the purine/pyrimidine phosphoribosyltransferase family. PyrE subfamily.</text>
</comment>
<evidence type="ECO:0000256" key="2">
    <source>
        <dbReference type="ARBA" id="ARBA00011971"/>
    </source>
</evidence>
<dbReference type="GO" id="GO:0044205">
    <property type="term" value="P:'de novo' UMP biosynthetic process"/>
    <property type="evidence" value="ECO:0007669"/>
    <property type="project" value="UniProtKB-UniRule"/>
</dbReference>
<dbReference type="KEGG" id="fcz:IMF26_01130"/>
<comment type="function">
    <text evidence="6">Catalyzes the transfer of a ribosyl phosphate group from 5-phosphoribose 1-diphosphate to orotate, leading to the formation of orotidine monophosphate (OMP).</text>
</comment>
<dbReference type="EMBL" id="CP062796">
    <property type="protein sequence ID" value="QUL98720.1"/>
    <property type="molecule type" value="Genomic_DNA"/>
</dbReference>
<comment type="pathway">
    <text evidence="1 6">Pyrimidine metabolism; UMP biosynthesis via de novo pathway; UMP from orotate: step 1/2.</text>
</comment>
<comment type="subunit">
    <text evidence="6">Homodimer.</text>
</comment>